<accession>A0AAN9USJ6</accession>
<keyword evidence="3" id="KW-1185">Reference proteome</keyword>
<name>A0AAN9USJ6_9PEZI</name>
<evidence type="ECO:0000256" key="1">
    <source>
        <dbReference type="SAM" id="MobiDB-lite"/>
    </source>
</evidence>
<organism evidence="2 3">
    <name type="scientific">Diatrype stigma</name>
    <dbReference type="NCBI Taxonomy" id="117547"/>
    <lineage>
        <taxon>Eukaryota</taxon>
        <taxon>Fungi</taxon>
        <taxon>Dikarya</taxon>
        <taxon>Ascomycota</taxon>
        <taxon>Pezizomycotina</taxon>
        <taxon>Sordariomycetes</taxon>
        <taxon>Xylariomycetidae</taxon>
        <taxon>Xylariales</taxon>
        <taxon>Diatrypaceae</taxon>
        <taxon>Diatrype</taxon>
    </lineage>
</organism>
<evidence type="ECO:0000313" key="3">
    <source>
        <dbReference type="Proteomes" id="UP001320420"/>
    </source>
</evidence>
<dbReference type="AlphaFoldDB" id="A0AAN9USJ6"/>
<protein>
    <submittedName>
        <fullName evidence="2">Uncharacterized protein</fullName>
    </submittedName>
</protein>
<feature type="region of interest" description="Disordered" evidence="1">
    <location>
        <begin position="1"/>
        <end position="41"/>
    </location>
</feature>
<reference evidence="2 3" key="1">
    <citation type="submission" date="2024-02" db="EMBL/GenBank/DDBJ databases">
        <title>De novo assembly and annotation of 12 fungi associated with fruit tree decline syndrome in Ontario, Canada.</title>
        <authorList>
            <person name="Sulman M."/>
            <person name="Ellouze W."/>
            <person name="Ilyukhin E."/>
        </authorList>
    </citation>
    <scope>NUCLEOTIDE SEQUENCE [LARGE SCALE GENOMIC DNA]</scope>
    <source>
        <strain evidence="2 3">M11/M66-122</strain>
    </source>
</reference>
<evidence type="ECO:0000313" key="2">
    <source>
        <dbReference type="EMBL" id="KAK7754614.1"/>
    </source>
</evidence>
<dbReference type="Proteomes" id="UP001320420">
    <property type="component" value="Unassembled WGS sequence"/>
</dbReference>
<feature type="compositionally biased region" description="Basic and acidic residues" evidence="1">
    <location>
        <begin position="12"/>
        <end position="36"/>
    </location>
</feature>
<proteinExistence type="predicted"/>
<comment type="caution">
    <text evidence="2">The sequence shown here is derived from an EMBL/GenBank/DDBJ whole genome shotgun (WGS) entry which is preliminary data.</text>
</comment>
<dbReference type="EMBL" id="JAKJXP020000019">
    <property type="protein sequence ID" value="KAK7754614.1"/>
    <property type="molecule type" value="Genomic_DNA"/>
</dbReference>
<sequence length="217" mass="22148">MEDTTMTMGSIPEKDPNDPKDSKDPKDPKEPKDLNPARRPQRLYLRRERAAMPKAMTLLQTTPWVFMNDEDKKTLVDAIRGELNHVLNRDMDNYPRGAQIDYEKLVNDAVCKVFSEHLPLFRFEGEDEPLVCELFDVPGAAEAVAEAAAAAAAAAAAGAAPGTSAGAAPGAAGAPGAPGLPGVLGVAGAPVAFGPGGAAGAAGSSGATGAAPGAGAF</sequence>
<gene>
    <name evidence="2" type="ORF">SLS62_003397</name>
</gene>